<dbReference type="EMBL" id="FRFG01000048">
    <property type="protein sequence ID" value="SHO57907.1"/>
    <property type="molecule type" value="Genomic_DNA"/>
</dbReference>
<gene>
    <name evidence="1" type="ORF">VQ7734_03677</name>
</gene>
<reference evidence="2" key="1">
    <citation type="submission" date="2016-12" db="EMBL/GenBank/DDBJ databases">
        <authorList>
            <person name="Rodrigo-Torres L."/>
            <person name="Arahal R.D."/>
            <person name="Lucena T."/>
        </authorList>
    </citation>
    <scope>NUCLEOTIDE SEQUENCE [LARGE SCALE GENOMIC DNA]</scope>
</reference>
<accession>A0A1M7YYY6</accession>
<sequence>MVKIIENNTGMERKCELISVTTTAPNKTVTIQLDETDSEGSPQNYSLIT</sequence>
<evidence type="ECO:0000313" key="2">
    <source>
        <dbReference type="Proteomes" id="UP000184600"/>
    </source>
</evidence>
<proteinExistence type="predicted"/>
<dbReference type="AlphaFoldDB" id="A0A1M7YYY6"/>
<protein>
    <submittedName>
        <fullName evidence="1">Uncharacterized protein</fullName>
    </submittedName>
</protein>
<organism evidence="1 2">
    <name type="scientific">Vibrio quintilis</name>
    <dbReference type="NCBI Taxonomy" id="1117707"/>
    <lineage>
        <taxon>Bacteria</taxon>
        <taxon>Pseudomonadati</taxon>
        <taxon>Pseudomonadota</taxon>
        <taxon>Gammaproteobacteria</taxon>
        <taxon>Vibrionales</taxon>
        <taxon>Vibrionaceae</taxon>
        <taxon>Vibrio</taxon>
    </lineage>
</organism>
<dbReference type="Proteomes" id="UP000184600">
    <property type="component" value="Unassembled WGS sequence"/>
</dbReference>
<keyword evidence="2" id="KW-1185">Reference proteome</keyword>
<name>A0A1M7YYY6_9VIBR</name>
<evidence type="ECO:0000313" key="1">
    <source>
        <dbReference type="EMBL" id="SHO57907.1"/>
    </source>
</evidence>